<sequence>MNSLSKTGINPMRRSQQRGVVLFFALVALLAMSLAAVALIRSVDTGTLIAGNLSFKRAATSSADAGIEAAITWMVATDIANNGLDPYMNLTHPFNHDGGAGAFLNAGYYSSINPALSLTDGTGIQWTDADSKLVSAVADASGNQTRYVIQRMSRYANSLLTQDALFSGALQSTSGQQVLTSSNVCNGPGCSAPEQSPMYRITSRTTGPKLTISYVQAFVY</sequence>
<dbReference type="EMBL" id="MLJW01000001">
    <property type="protein sequence ID" value="OIR19938.1"/>
    <property type="molecule type" value="Genomic_DNA"/>
</dbReference>
<proteinExistence type="predicted"/>
<gene>
    <name evidence="1" type="ORF">GALL_08230</name>
</gene>
<reference evidence="1" key="1">
    <citation type="submission" date="2016-10" db="EMBL/GenBank/DDBJ databases">
        <title>Sequence of Gallionella enrichment culture.</title>
        <authorList>
            <person name="Poehlein A."/>
            <person name="Muehling M."/>
            <person name="Daniel R."/>
        </authorList>
    </citation>
    <scope>NUCLEOTIDE SEQUENCE</scope>
</reference>
<organism evidence="1">
    <name type="scientific">mine drainage metagenome</name>
    <dbReference type="NCBI Taxonomy" id="410659"/>
    <lineage>
        <taxon>unclassified sequences</taxon>
        <taxon>metagenomes</taxon>
        <taxon>ecological metagenomes</taxon>
    </lineage>
</organism>
<accession>A0A1J5TG42</accession>
<comment type="caution">
    <text evidence="1">The sequence shown here is derived from an EMBL/GenBank/DDBJ whole genome shotgun (WGS) entry which is preliminary data.</text>
</comment>
<evidence type="ECO:0008006" key="2">
    <source>
        <dbReference type="Google" id="ProtNLM"/>
    </source>
</evidence>
<dbReference type="AlphaFoldDB" id="A0A1J5TG42"/>
<protein>
    <recommendedName>
        <fullName evidence="2">Tfp pilus assembly protein PilX</fullName>
    </recommendedName>
</protein>
<evidence type="ECO:0000313" key="1">
    <source>
        <dbReference type="EMBL" id="OIR19938.1"/>
    </source>
</evidence>
<name>A0A1J5TG42_9ZZZZ</name>